<evidence type="ECO:0008006" key="4">
    <source>
        <dbReference type="Google" id="ProtNLM"/>
    </source>
</evidence>
<gene>
    <name evidence="2" type="ORF">SAMN05660750_00006</name>
</gene>
<feature type="chain" id="PRO_5012346115" description="Sulfur globule protein" evidence="1">
    <location>
        <begin position="28"/>
        <end position="79"/>
    </location>
</feature>
<dbReference type="AlphaFoldDB" id="A0A1T5A9S8"/>
<evidence type="ECO:0000313" key="2">
    <source>
        <dbReference type="EMBL" id="SKB31764.1"/>
    </source>
</evidence>
<name>A0A1T5A9S8_9HYPH</name>
<keyword evidence="1" id="KW-0732">Signal</keyword>
<feature type="signal peptide" evidence="1">
    <location>
        <begin position="1"/>
        <end position="27"/>
    </location>
</feature>
<protein>
    <recommendedName>
        <fullName evidence="4">Sulfur globule protein</fullName>
    </recommendedName>
</protein>
<dbReference type="RefSeq" id="WP_079590927.1">
    <property type="nucleotide sequence ID" value="NZ_FUYX01000001.1"/>
</dbReference>
<evidence type="ECO:0000256" key="1">
    <source>
        <dbReference type="SAM" id="SignalP"/>
    </source>
</evidence>
<accession>A0A1T5A9S8</accession>
<sequence>MRKWLLLSALAVGFALVGIGGGSEAQAKPHGWHKGHGHHGFYRHGPKRHYGWYRGNHYGWYKHRPRHYYYGYRPYGYWD</sequence>
<dbReference type="EMBL" id="FUYX01000001">
    <property type="protein sequence ID" value="SKB31764.1"/>
    <property type="molecule type" value="Genomic_DNA"/>
</dbReference>
<dbReference type="Proteomes" id="UP000190130">
    <property type="component" value="Unassembled WGS sequence"/>
</dbReference>
<reference evidence="2 3" key="1">
    <citation type="submission" date="2017-02" db="EMBL/GenBank/DDBJ databases">
        <authorList>
            <person name="Peterson S.W."/>
        </authorList>
    </citation>
    <scope>NUCLEOTIDE SEQUENCE [LARGE SCALE GENOMIC DNA]</scope>
    <source>
        <strain evidence="2 3">DSM 9653</strain>
    </source>
</reference>
<evidence type="ECO:0000313" key="3">
    <source>
        <dbReference type="Proteomes" id="UP000190130"/>
    </source>
</evidence>
<organism evidence="2 3">
    <name type="scientific">Bosea thiooxidans</name>
    <dbReference type="NCBI Taxonomy" id="53254"/>
    <lineage>
        <taxon>Bacteria</taxon>
        <taxon>Pseudomonadati</taxon>
        <taxon>Pseudomonadota</taxon>
        <taxon>Alphaproteobacteria</taxon>
        <taxon>Hyphomicrobiales</taxon>
        <taxon>Boseaceae</taxon>
        <taxon>Bosea</taxon>
    </lineage>
</organism>
<proteinExistence type="predicted"/>